<dbReference type="Gene3D" id="3.30.70.270">
    <property type="match status" value="1"/>
</dbReference>
<keyword evidence="2 5" id="KW-0812">Transmembrane</keyword>
<organism evidence="11 12">
    <name type="scientific">Paraburkholderia caribensis MBA4</name>
    <dbReference type="NCBI Taxonomy" id="1323664"/>
    <lineage>
        <taxon>Bacteria</taxon>
        <taxon>Pseudomonadati</taxon>
        <taxon>Pseudomonadota</taxon>
        <taxon>Betaproteobacteria</taxon>
        <taxon>Burkholderiales</taxon>
        <taxon>Burkholderiaceae</taxon>
        <taxon>Paraburkholderia</taxon>
    </lineage>
</organism>
<dbReference type="PROSITE" id="PS50112">
    <property type="entry name" value="PAS"/>
    <property type="match status" value="1"/>
</dbReference>
<dbReference type="SUPFAM" id="SSF55073">
    <property type="entry name" value="Nucleotide cyclase"/>
    <property type="match status" value="1"/>
</dbReference>
<dbReference type="Gene3D" id="3.20.20.450">
    <property type="entry name" value="EAL domain"/>
    <property type="match status" value="1"/>
</dbReference>
<dbReference type="PROSITE" id="PS50113">
    <property type="entry name" value="PAC"/>
    <property type="match status" value="1"/>
</dbReference>
<accession>A0A0P0RJI7</accession>
<dbReference type="Pfam" id="PF03924">
    <property type="entry name" value="CHASE"/>
    <property type="match status" value="1"/>
</dbReference>
<dbReference type="FunFam" id="3.20.20.450:FF:000001">
    <property type="entry name" value="Cyclic di-GMP phosphodiesterase yahA"/>
    <property type="match status" value="1"/>
</dbReference>
<keyword evidence="3 5" id="KW-1133">Transmembrane helix</keyword>
<dbReference type="SMART" id="SM00086">
    <property type="entry name" value="PAC"/>
    <property type="match status" value="1"/>
</dbReference>
<name>A0A0P0RJI7_9BURK</name>
<dbReference type="PANTHER" id="PTHR44757">
    <property type="entry name" value="DIGUANYLATE CYCLASE DGCP"/>
    <property type="match status" value="1"/>
</dbReference>
<dbReference type="InterPro" id="IPR006189">
    <property type="entry name" value="CHASE_dom"/>
</dbReference>
<gene>
    <name evidence="11" type="ORF">K788_0000084</name>
</gene>
<dbReference type="SUPFAM" id="SSF141868">
    <property type="entry name" value="EAL domain-like"/>
    <property type="match status" value="1"/>
</dbReference>
<evidence type="ECO:0000256" key="4">
    <source>
        <dbReference type="ARBA" id="ARBA00023136"/>
    </source>
</evidence>
<dbReference type="InterPro" id="IPR029787">
    <property type="entry name" value="Nucleotide_cyclase"/>
</dbReference>
<dbReference type="NCBIfam" id="TIGR00229">
    <property type="entry name" value="sensory_box"/>
    <property type="match status" value="1"/>
</dbReference>
<dbReference type="CDD" id="cd01949">
    <property type="entry name" value="GGDEF"/>
    <property type="match status" value="1"/>
</dbReference>
<dbReference type="Pfam" id="PF00563">
    <property type="entry name" value="EAL"/>
    <property type="match status" value="1"/>
</dbReference>
<evidence type="ECO:0000313" key="12">
    <source>
        <dbReference type="Proteomes" id="UP000019146"/>
    </source>
</evidence>
<dbReference type="GO" id="GO:0016020">
    <property type="term" value="C:membrane"/>
    <property type="evidence" value="ECO:0007669"/>
    <property type="project" value="UniProtKB-SubCell"/>
</dbReference>
<dbReference type="InterPro" id="IPR000014">
    <property type="entry name" value="PAS"/>
</dbReference>
<dbReference type="KEGG" id="bcai:K788_0000084"/>
<dbReference type="SMART" id="SM00267">
    <property type="entry name" value="GGDEF"/>
    <property type="match status" value="1"/>
</dbReference>
<evidence type="ECO:0000259" key="8">
    <source>
        <dbReference type="PROSITE" id="PS50839"/>
    </source>
</evidence>
<dbReference type="Gene3D" id="3.30.450.350">
    <property type="entry name" value="CHASE domain"/>
    <property type="match status" value="1"/>
</dbReference>
<dbReference type="SMART" id="SM00091">
    <property type="entry name" value="PAS"/>
    <property type="match status" value="1"/>
</dbReference>
<dbReference type="NCBIfam" id="TIGR00254">
    <property type="entry name" value="GGDEF"/>
    <property type="match status" value="1"/>
</dbReference>
<feature type="domain" description="PAC" evidence="7">
    <location>
        <begin position="421"/>
        <end position="473"/>
    </location>
</feature>
<dbReference type="PANTHER" id="PTHR44757:SF2">
    <property type="entry name" value="BIOFILM ARCHITECTURE MAINTENANCE PROTEIN MBAA"/>
    <property type="match status" value="1"/>
</dbReference>
<evidence type="ECO:0000256" key="3">
    <source>
        <dbReference type="ARBA" id="ARBA00022989"/>
    </source>
</evidence>
<evidence type="ECO:0000259" key="6">
    <source>
        <dbReference type="PROSITE" id="PS50112"/>
    </source>
</evidence>
<proteinExistence type="predicted"/>
<evidence type="ECO:0000256" key="5">
    <source>
        <dbReference type="SAM" id="Phobius"/>
    </source>
</evidence>
<feature type="domain" description="EAL" evidence="9">
    <location>
        <begin position="652"/>
        <end position="906"/>
    </location>
</feature>
<protein>
    <submittedName>
        <fullName evidence="11">Diguanylate cyclase/phosphodiesterase with PAS/PAC sensor</fullName>
    </submittedName>
</protein>
<dbReference type="AlphaFoldDB" id="A0A0P0RJI7"/>
<dbReference type="Pfam" id="PF00990">
    <property type="entry name" value="GGDEF"/>
    <property type="match status" value="1"/>
</dbReference>
<dbReference type="EMBL" id="CP012747">
    <property type="protein sequence ID" value="ALL68912.1"/>
    <property type="molecule type" value="Genomic_DNA"/>
</dbReference>
<dbReference type="InterPro" id="IPR001610">
    <property type="entry name" value="PAC"/>
</dbReference>
<dbReference type="GO" id="GO:0003824">
    <property type="term" value="F:catalytic activity"/>
    <property type="evidence" value="ECO:0007669"/>
    <property type="project" value="UniProtKB-ARBA"/>
</dbReference>
<dbReference type="PROSITE" id="PS50887">
    <property type="entry name" value="GGDEF"/>
    <property type="match status" value="1"/>
</dbReference>
<feature type="domain" description="GGDEF" evidence="10">
    <location>
        <begin position="505"/>
        <end position="643"/>
    </location>
</feature>
<dbReference type="InterPro" id="IPR000700">
    <property type="entry name" value="PAS-assoc_C"/>
</dbReference>
<dbReference type="PROSITE" id="PS50839">
    <property type="entry name" value="CHASE"/>
    <property type="match status" value="1"/>
</dbReference>
<feature type="domain" description="PAS" evidence="6">
    <location>
        <begin position="348"/>
        <end position="394"/>
    </location>
</feature>
<sequence>MNRARLVLLPLLILLTGLSITWSVWDHERQAARRELLSEFNFALGDAVSRIEQRMATYEQMLRGVQGMFAARGALDLDAFHGYLGAINADANFAGVQAIGVVQWVPAERRDAHMADMRTRTGRHYAINPPGERNGYAPLIAREPISGAGNALLGFDSWARAVRRLAMEKSRDSGLAVVSGKVQLASDAGAPPVAGFVMYLPIYARGEPQDNVADRRAHLLGWVYAAFRMRDVLASLYGEQPPGLYLSIYDGTQPSSESLLYRSSEPKNREVISANEYLVVGGHDWTLSMTAQPDFKARFGRNAKLLIACTGAGLSLLLALLAWSLASGRSRAMRLASKMTAEVRESEAELRIAAVAFDSLEGMMVTDADGTILRVNSAFTECTGYTAEDVIGRNPRILSSGRHDAAFFRDMWDTIRRVGGWQGEIWDRRKNGEIYPKWLTITAVKADDGRVTHYVGTHYDITERKLAEEQIKELAFFDALTHLPNRTLLRDRLRQVIALSAQNHTHGALLFVDLDNFKTLNDTLGHDKGDLLLSQVARRLLASVREGNTVARMGGDEFVIVLGDLSRIREEAASETESAAEKVLAALSSPYYLDGTDFRTTASIGATLFTGHETSIDELLKQSDLAMYKSKESGRNAICFFDPAMQTVVMERAALEAALRRAIDEDQLLVHYQAQVFNGDRVTGAEALVRWQHPEHGLVPPAEFIPLAEETGLILPVGDKVLDTACRQLAQWATRADRAHLSIAVNVSAQQLREENFVASVLDALARTGAEPSRLKLELTESVLVDNVEDIIGKMMLLRTKGVVFSLDDFGVGYSSLSYLKRLPLGQLKIDRSFVRDVLDDPNDAVIARAIVTLAQSLGLGVIAEGVETEAQRQFLADAGCQAYQGYLFCRPLPIEDFEVFADTFDSKEWALETP</sequence>
<evidence type="ECO:0000259" key="7">
    <source>
        <dbReference type="PROSITE" id="PS50113"/>
    </source>
</evidence>
<dbReference type="SUPFAM" id="SSF55785">
    <property type="entry name" value="PYP-like sensor domain (PAS domain)"/>
    <property type="match status" value="1"/>
</dbReference>
<dbReference type="InterPro" id="IPR043128">
    <property type="entry name" value="Rev_trsase/Diguanyl_cyclase"/>
</dbReference>
<evidence type="ECO:0000256" key="1">
    <source>
        <dbReference type="ARBA" id="ARBA00004370"/>
    </source>
</evidence>
<dbReference type="InterPro" id="IPR052155">
    <property type="entry name" value="Biofilm_reg_signaling"/>
</dbReference>
<dbReference type="InterPro" id="IPR035919">
    <property type="entry name" value="EAL_sf"/>
</dbReference>
<dbReference type="SMART" id="SM00052">
    <property type="entry name" value="EAL"/>
    <property type="match status" value="1"/>
</dbReference>
<dbReference type="Proteomes" id="UP000019146">
    <property type="component" value="Chromosome 2"/>
</dbReference>
<dbReference type="GO" id="GO:0007165">
    <property type="term" value="P:signal transduction"/>
    <property type="evidence" value="ECO:0007669"/>
    <property type="project" value="UniProtKB-ARBA"/>
</dbReference>
<dbReference type="InterPro" id="IPR001633">
    <property type="entry name" value="EAL_dom"/>
</dbReference>
<dbReference type="PROSITE" id="PS50883">
    <property type="entry name" value="EAL"/>
    <property type="match status" value="1"/>
</dbReference>
<dbReference type="CDD" id="cd00130">
    <property type="entry name" value="PAS"/>
    <property type="match status" value="1"/>
</dbReference>
<feature type="transmembrane region" description="Helical" evidence="5">
    <location>
        <begin position="305"/>
        <end position="326"/>
    </location>
</feature>
<dbReference type="Gene3D" id="3.30.450.20">
    <property type="entry name" value="PAS domain"/>
    <property type="match status" value="1"/>
</dbReference>
<dbReference type="Pfam" id="PF13426">
    <property type="entry name" value="PAS_9"/>
    <property type="match status" value="1"/>
</dbReference>
<dbReference type="GeneID" id="69972554"/>
<dbReference type="InterPro" id="IPR000160">
    <property type="entry name" value="GGDEF_dom"/>
</dbReference>
<dbReference type="RefSeq" id="WP_035997219.1">
    <property type="nucleotide sequence ID" value="NZ_CP012747.1"/>
</dbReference>
<comment type="subcellular location">
    <subcellularLocation>
        <location evidence="1">Membrane</location>
    </subcellularLocation>
</comment>
<feature type="domain" description="CHASE" evidence="8">
    <location>
        <begin position="71"/>
        <end position="288"/>
    </location>
</feature>
<evidence type="ECO:0000259" key="10">
    <source>
        <dbReference type="PROSITE" id="PS50887"/>
    </source>
</evidence>
<dbReference type="InterPro" id="IPR042240">
    <property type="entry name" value="CHASE_sf"/>
</dbReference>
<dbReference type="InterPro" id="IPR035965">
    <property type="entry name" value="PAS-like_dom_sf"/>
</dbReference>
<dbReference type="SMART" id="SM01079">
    <property type="entry name" value="CHASE"/>
    <property type="match status" value="1"/>
</dbReference>
<dbReference type="CDD" id="cd01948">
    <property type="entry name" value="EAL"/>
    <property type="match status" value="1"/>
</dbReference>
<evidence type="ECO:0000259" key="9">
    <source>
        <dbReference type="PROSITE" id="PS50883"/>
    </source>
</evidence>
<reference evidence="11 12" key="1">
    <citation type="journal article" date="2014" name="Genome Announc.">
        <title>Draft Genome Sequence of the Haloacid-Degrading Burkholderia caribensis Strain MBA4.</title>
        <authorList>
            <person name="Pan Y."/>
            <person name="Kong K.F."/>
            <person name="Tsang J.S."/>
        </authorList>
    </citation>
    <scope>NUCLEOTIDE SEQUENCE [LARGE SCALE GENOMIC DNA]</scope>
    <source>
        <strain evidence="11 12">MBA4</strain>
    </source>
</reference>
<evidence type="ECO:0000313" key="11">
    <source>
        <dbReference type="EMBL" id="ALL68912.1"/>
    </source>
</evidence>
<keyword evidence="4 5" id="KW-0472">Membrane</keyword>
<evidence type="ECO:0000256" key="2">
    <source>
        <dbReference type="ARBA" id="ARBA00022692"/>
    </source>
</evidence>